<dbReference type="EMBL" id="CAXLJM020000060">
    <property type="protein sequence ID" value="CAL8119449.1"/>
    <property type="molecule type" value="Genomic_DNA"/>
</dbReference>
<organism evidence="2 3">
    <name type="scientific">Orchesella dallaii</name>
    <dbReference type="NCBI Taxonomy" id="48710"/>
    <lineage>
        <taxon>Eukaryota</taxon>
        <taxon>Metazoa</taxon>
        <taxon>Ecdysozoa</taxon>
        <taxon>Arthropoda</taxon>
        <taxon>Hexapoda</taxon>
        <taxon>Collembola</taxon>
        <taxon>Entomobryomorpha</taxon>
        <taxon>Entomobryoidea</taxon>
        <taxon>Orchesellidae</taxon>
        <taxon>Orchesellinae</taxon>
        <taxon>Orchesella</taxon>
    </lineage>
</organism>
<proteinExistence type="predicted"/>
<keyword evidence="1" id="KW-0732">Signal</keyword>
<feature type="signal peptide" evidence="1">
    <location>
        <begin position="1"/>
        <end position="23"/>
    </location>
</feature>
<keyword evidence="3" id="KW-1185">Reference proteome</keyword>
<dbReference type="Proteomes" id="UP001642540">
    <property type="component" value="Unassembled WGS sequence"/>
</dbReference>
<evidence type="ECO:0000313" key="2">
    <source>
        <dbReference type="EMBL" id="CAL8119449.1"/>
    </source>
</evidence>
<protein>
    <submittedName>
        <fullName evidence="2">Uncharacterized protein</fullName>
    </submittedName>
</protein>
<gene>
    <name evidence="2" type="ORF">ODALV1_LOCUS18555</name>
</gene>
<evidence type="ECO:0000256" key="1">
    <source>
        <dbReference type="SAM" id="SignalP"/>
    </source>
</evidence>
<comment type="caution">
    <text evidence="2">The sequence shown here is derived from an EMBL/GenBank/DDBJ whole genome shotgun (WGS) entry which is preliminary data.</text>
</comment>
<feature type="chain" id="PRO_5045597036" evidence="1">
    <location>
        <begin position="24"/>
        <end position="104"/>
    </location>
</feature>
<evidence type="ECO:0000313" key="3">
    <source>
        <dbReference type="Proteomes" id="UP001642540"/>
    </source>
</evidence>
<accession>A0ABP1R456</accession>
<name>A0ABP1R456_9HEXA</name>
<sequence>MEILSNIFFVCLILALNIYCTNSRPTESPKHEEFLLIHAETPDVGSSNHGSETEAQITMTTPKASDVSLADITTIYPMEMTPTNLPATNSTIYRCGDCNLITGS</sequence>
<reference evidence="2 3" key="1">
    <citation type="submission" date="2024-08" db="EMBL/GenBank/DDBJ databases">
        <authorList>
            <person name="Cucini C."/>
            <person name="Frati F."/>
        </authorList>
    </citation>
    <scope>NUCLEOTIDE SEQUENCE [LARGE SCALE GENOMIC DNA]</scope>
</reference>